<dbReference type="Proteomes" id="UP000239322">
    <property type="component" value="Unassembled WGS sequence"/>
</dbReference>
<feature type="region of interest" description="Disordered" evidence="1">
    <location>
        <begin position="62"/>
        <end position="85"/>
    </location>
</feature>
<dbReference type="AlphaFoldDB" id="A0A2S9PWH8"/>
<gene>
    <name evidence="2" type="ORF">C6N75_13145</name>
</gene>
<proteinExistence type="predicted"/>
<evidence type="ECO:0000313" key="2">
    <source>
        <dbReference type="EMBL" id="PRH78765.1"/>
    </source>
</evidence>
<evidence type="ECO:0000313" key="3">
    <source>
        <dbReference type="Proteomes" id="UP000239322"/>
    </source>
</evidence>
<protein>
    <submittedName>
        <fullName evidence="2">Reductase</fullName>
    </submittedName>
</protein>
<comment type="caution">
    <text evidence="2">The sequence shown here is derived from an EMBL/GenBank/DDBJ whole genome shotgun (WGS) entry which is preliminary data.</text>
</comment>
<reference evidence="2 3" key="1">
    <citation type="submission" date="2018-03" db="EMBL/GenBank/DDBJ databases">
        <title>Novel Streptomyces sp. from soil.</title>
        <authorList>
            <person name="Tan G.Y.A."/>
            <person name="Lee Z.Y."/>
        </authorList>
    </citation>
    <scope>NUCLEOTIDE SEQUENCE [LARGE SCALE GENOMIC DNA]</scope>
    <source>
        <strain evidence="2 3">ST5x</strain>
    </source>
</reference>
<feature type="non-terminal residue" evidence="2">
    <location>
        <position position="1"/>
    </location>
</feature>
<keyword evidence="3" id="KW-1185">Reference proteome</keyword>
<dbReference type="EMBL" id="PVLV01000176">
    <property type="protein sequence ID" value="PRH78765.1"/>
    <property type="molecule type" value="Genomic_DNA"/>
</dbReference>
<accession>A0A2S9PWH8</accession>
<evidence type="ECO:0000256" key="1">
    <source>
        <dbReference type="SAM" id="MobiDB-lite"/>
    </source>
</evidence>
<name>A0A2S9PWH8_9ACTN</name>
<sequence>EAVLKAGIEPWVGLPVWLPPGESHDAMHRSDVSRALAAGLVCRPAAETVADTWAWLRALGGAAPQRPDRPAKGITPEQEAAALDA</sequence>
<organism evidence="2 3">
    <name type="scientific">Streptomyces solincola</name>
    <dbReference type="NCBI Taxonomy" id="2100817"/>
    <lineage>
        <taxon>Bacteria</taxon>
        <taxon>Bacillati</taxon>
        <taxon>Actinomycetota</taxon>
        <taxon>Actinomycetes</taxon>
        <taxon>Kitasatosporales</taxon>
        <taxon>Streptomycetaceae</taxon>
        <taxon>Streptomyces</taxon>
    </lineage>
</organism>